<reference evidence="1" key="1">
    <citation type="submission" date="2021-03" db="EMBL/GenBank/DDBJ databases">
        <title>Draft genome sequence of rust myrtle Austropuccinia psidii MF-1, a brazilian biotype.</title>
        <authorList>
            <person name="Quecine M.C."/>
            <person name="Pachon D.M.R."/>
            <person name="Bonatelli M.L."/>
            <person name="Correr F.H."/>
            <person name="Franceschini L.M."/>
            <person name="Leite T.F."/>
            <person name="Margarido G.R.A."/>
            <person name="Almeida C.A."/>
            <person name="Ferrarezi J.A."/>
            <person name="Labate C.A."/>
        </authorList>
    </citation>
    <scope>NUCLEOTIDE SEQUENCE</scope>
    <source>
        <strain evidence="1">MF-1</strain>
    </source>
</reference>
<name>A0A9Q3C0D2_9BASI</name>
<comment type="caution">
    <text evidence="1">The sequence shown here is derived from an EMBL/GenBank/DDBJ whole genome shotgun (WGS) entry which is preliminary data.</text>
</comment>
<protein>
    <submittedName>
        <fullName evidence="1">Uncharacterized protein</fullName>
    </submittedName>
</protein>
<accession>A0A9Q3C0D2</accession>
<evidence type="ECO:0000313" key="2">
    <source>
        <dbReference type="Proteomes" id="UP000765509"/>
    </source>
</evidence>
<dbReference type="EMBL" id="AVOT02004303">
    <property type="protein sequence ID" value="MBW0475981.1"/>
    <property type="molecule type" value="Genomic_DNA"/>
</dbReference>
<gene>
    <name evidence="1" type="ORF">O181_015696</name>
</gene>
<dbReference type="AlphaFoldDB" id="A0A9Q3C0D2"/>
<proteinExistence type="predicted"/>
<organism evidence="1 2">
    <name type="scientific">Austropuccinia psidii MF-1</name>
    <dbReference type="NCBI Taxonomy" id="1389203"/>
    <lineage>
        <taxon>Eukaryota</taxon>
        <taxon>Fungi</taxon>
        <taxon>Dikarya</taxon>
        <taxon>Basidiomycota</taxon>
        <taxon>Pucciniomycotina</taxon>
        <taxon>Pucciniomycetes</taxon>
        <taxon>Pucciniales</taxon>
        <taxon>Sphaerophragmiaceae</taxon>
        <taxon>Austropuccinia</taxon>
    </lineage>
</organism>
<sequence>MSPSTHLHLTSTSSPMHIKPFERAQPAMIFKGQLGKVQWPLPVWYKLFPILNLLLCSGYPVDFYSDINNHPASRSPIEIIDFPPKCYPPGQRRYQS</sequence>
<evidence type="ECO:0000313" key="1">
    <source>
        <dbReference type="EMBL" id="MBW0475981.1"/>
    </source>
</evidence>
<keyword evidence="2" id="KW-1185">Reference proteome</keyword>
<dbReference type="Proteomes" id="UP000765509">
    <property type="component" value="Unassembled WGS sequence"/>
</dbReference>